<dbReference type="AlphaFoldDB" id="A0A1F5YCA4"/>
<evidence type="ECO:0000256" key="3">
    <source>
        <dbReference type="ARBA" id="ARBA00022490"/>
    </source>
</evidence>
<dbReference type="InterPro" id="IPR014729">
    <property type="entry name" value="Rossmann-like_a/b/a_fold"/>
</dbReference>
<keyword evidence="3" id="KW-0963">Cytoplasm</keyword>
<protein>
    <recommendedName>
        <fullName evidence="2">tRNA(Ile)-lysidine synthetase</fullName>
        <ecNumber evidence="2">6.3.4.19</ecNumber>
    </recommendedName>
</protein>
<dbReference type="SUPFAM" id="SSF56037">
    <property type="entry name" value="PheT/TilS domain"/>
    <property type="match status" value="1"/>
</dbReference>
<dbReference type="InterPro" id="IPR012796">
    <property type="entry name" value="Lysidine-tRNA-synth_C"/>
</dbReference>
<dbReference type="NCBIfam" id="TIGR02433">
    <property type="entry name" value="lysidine_TilS_C"/>
    <property type="match status" value="1"/>
</dbReference>
<sequence>ERRMKGFLERIAMVLEEESLAKRGERILIACSGGVDSMVLLDVMSRLGRTSGFSVYAAHLDHGLRGREGWRDQRTVARFCRSIGVPFLGGSSNVARLSEERRVSIQLAARYARYAFYLESLRQIGGDKIATAHHADDQVETILMRLLRGTGPLGLQGIPMKRDSFYIRPLLGEWKSSIQEYASSIGLPYREDPGNRESRYHRNRIRNCLIPHLEAYNPSLKACLLRLSTWAGEERQTIHYFIDNTLKDIEYVRTGDEVAIRRSKLLVYPPVVWKEIMRAAIQDLGEHYGPDGRCQSRMIDFLRNAPSGKRMDLPSRLVLGRDFDEYFLRKRRVKEVRTDLMVELTIEPEWKGEFRHGNYLWNVSVELLARGKISDPRGRAFHQYFDICELALPLCIRTWRPGDFLEPGGMKGRKKVSDLLIESGIPRRRRDEVLVLSDEKSVIWIIGIRRGRRGWILGSSREVVSVKIDSQEFASV</sequence>
<dbReference type="InterPro" id="IPR012795">
    <property type="entry name" value="tRNA_Ile_lys_synt_N"/>
</dbReference>
<comment type="caution">
    <text evidence="10">The sequence shown here is derived from an EMBL/GenBank/DDBJ whole genome shotgun (WGS) entry which is preliminary data.</text>
</comment>
<keyword evidence="6" id="KW-0547">Nucleotide-binding</keyword>
<dbReference type="InterPro" id="IPR012094">
    <property type="entry name" value="tRNA_Ile_lys_synt"/>
</dbReference>
<evidence type="ECO:0000256" key="2">
    <source>
        <dbReference type="ARBA" id="ARBA00013267"/>
    </source>
</evidence>
<proteinExistence type="inferred from homology"/>
<dbReference type="Pfam" id="PF11734">
    <property type="entry name" value="TilS_C"/>
    <property type="match status" value="1"/>
</dbReference>
<evidence type="ECO:0000256" key="6">
    <source>
        <dbReference type="ARBA" id="ARBA00022741"/>
    </source>
</evidence>
<evidence type="ECO:0000256" key="4">
    <source>
        <dbReference type="ARBA" id="ARBA00022598"/>
    </source>
</evidence>
<evidence type="ECO:0000256" key="8">
    <source>
        <dbReference type="ARBA" id="ARBA00048539"/>
    </source>
</evidence>
<evidence type="ECO:0000256" key="5">
    <source>
        <dbReference type="ARBA" id="ARBA00022694"/>
    </source>
</evidence>
<dbReference type="GO" id="GO:0008033">
    <property type="term" value="P:tRNA processing"/>
    <property type="evidence" value="ECO:0007669"/>
    <property type="project" value="UniProtKB-KW"/>
</dbReference>
<organism evidence="10 11">
    <name type="scientific">Candidatus Glassbacteria bacterium RBG_16_58_8</name>
    <dbReference type="NCBI Taxonomy" id="1817866"/>
    <lineage>
        <taxon>Bacteria</taxon>
        <taxon>Candidatus Glassiibacteriota</taxon>
    </lineage>
</organism>
<evidence type="ECO:0000259" key="9">
    <source>
        <dbReference type="SMART" id="SM00977"/>
    </source>
</evidence>
<dbReference type="NCBIfam" id="TIGR02432">
    <property type="entry name" value="lysidine_TilS_N"/>
    <property type="match status" value="1"/>
</dbReference>
<comment type="catalytic activity">
    <reaction evidence="8">
        <text>cytidine(34) in tRNA(Ile2) + L-lysine + ATP = lysidine(34) in tRNA(Ile2) + AMP + diphosphate + H(+)</text>
        <dbReference type="Rhea" id="RHEA:43744"/>
        <dbReference type="Rhea" id="RHEA-COMP:10625"/>
        <dbReference type="Rhea" id="RHEA-COMP:10670"/>
        <dbReference type="ChEBI" id="CHEBI:15378"/>
        <dbReference type="ChEBI" id="CHEBI:30616"/>
        <dbReference type="ChEBI" id="CHEBI:32551"/>
        <dbReference type="ChEBI" id="CHEBI:33019"/>
        <dbReference type="ChEBI" id="CHEBI:82748"/>
        <dbReference type="ChEBI" id="CHEBI:83665"/>
        <dbReference type="ChEBI" id="CHEBI:456215"/>
        <dbReference type="EC" id="6.3.4.19"/>
    </reaction>
</comment>
<dbReference type="GO" id="GO:0005737">
    <property type="term" value="C:cytoplasm"/>
    <property type="evidence" value="ECO:0007669"/>
    <property type="project" value="UniProtKB-SubCell"/>
</dbReference>
<evidence type="ECO:0000256" key="1">
    <source>
        <dbReference type="ARBA" id="ARBA00004496"/>
    </source>
</evidence>
<dbReference type="GO" id="GO:0032267">
    <property type="term" value="F:tRNA(Ile)-lysidine synthase activity"/>
    <property type="evidence" value="ECO:0007669"/>
    <property type="project" value="UniProtKB-EC"/>
</dbReference>
<comment type="subcellular location">
    <subcellularLocation>
        <location evidence="1">Cytoplasm</location>
    </subcellularLocation>
</comment>
<gene>
    <name evidence="10" type="ORF">A2Z06_03060</name>
</gene>
<dbReference type="Proteomes" id="UP000179034">
    <property type="component" value="Unassembled WGS sequence"/>
</dbReference>
<dbReference type="SUPFAM" id="SSF52402">
    <property type="entry name" value="Adenine nucleotide alpha hydrolases-like"/>
    <property type="match status" value="1"/>
</dbReference>
<dbReference type="EMBL" id="MFIW01000062">
    <property type="protein sequence ID" value="OGF97739.1"/>
    <property type="molecule type" value="Genomic_DNA"/>
</dbReference>
<dbReference type="SMART" id="SM00977">
    <property type="entry name" value="TilS_C"/>
    <property type="match status" value="1"/>
</dbReference>
<dbReference type="HAMAP" id="MF_01161">
    <property type="entry name" value="tRNA_Ile_lys_synt"/>
    <property type="match status" value="1"/>
</dbReference>
<accession>A0A1F5YCA4</accession>
<dbReference type="Pfam" id="PF01171">
    <property type="entry name" value="ATP_bind_3"/>
    <property type="match status" value="1"/>
</dbReference>
<feature type="non-terminal residue" evidence="10">
    <location>
        <position position="1"/>
    </location>
</feature>
<dbReference type="PANTHER" id="PTHR43033">
    <property type="entry name" value="TRNA(ILE)-LYSIDINE SYNTHASE-RELATED"/>
    <property type="match status" value="1"/>
</dbReference>
<name>A0A1F5YCA4_9BACT</name>
<keyword evidence="4" id="KW-0436">Ligase</keyword>
<keyword evidence="7" id="KW-0067">ATP-binding</keyword>
<dbReference type="InterPro" id="IPR011063">
    <property type="entry name" value="TilS/TtcA_N"/>
</dbReference>
<dbReference type="Gene3D" id="3.40.50.620">
    <property type="entry name" value="HUPs"/>
    <property type="match status" value="1"/>
</dbReference>
<evidence type="ECO:0000256" key="7">
    <source>
        <dbReference type="ARBA" id="ARBA00022840"/>
    </source>
</evidence>
<reference evidence="10 11" key="1">
    <citation type="journal article" date="2016" name="Nat. Commun.">
        <title>Thousands of microbial genomes shed light on interconnected biogeochemical processes in an aquifer system.</title>
        <authorList>
            <person name="Anantharaman K."/>
            <person name="Brown C.T."/>
            <person name="Hug L.A."/>
            <person name="Sharon I."/>
            <person name="Castelle C.J."/>
            <person name="Probst A.J."/>
            <person name="Thomas B.C."/>
            <person name="Singh A."/>
            <person name="Wilkins M.J."/>
            <person name="Karaoz U."/>
            <person name="Brodie E.L."/>
            <person name="Williams K.H."/>
            <person name="Hubbard S.S."/>
            <person name="Banfield J.F."/>
        </authorList>
    </citation>
    <scope>NUCLEOTIDE SEQUENCE [LARGE SCALE GENOMIC DNA]</scope>
</reference>
<evidence type="ECO:0000313" key="11">
    <source>
        <dbReference type="Proteomes" id="UP000179034"/>
    </source>
</evidence>
<keyword evidence="5" id="KW-0819">tRNA processing</keyword>
<dbReference type="CDD" id="cd01992">
    <property type="entry name" value="TilS_N"/>
    <property type="match status" value="1"/>
</dbReference>
<feature type="domain" description="Lysidine-tRNA(Ile) synthetase C-terminal" evidence="9">
    <location>
        <begin position="394"/>
        <end position="466"/>
    </location>
</feature>
<dbReference type="PANTHER" id="PTHR43033:SF1">
    <property type="entry name" value="TRNA(ILE)-LYSIDINE SYNTHASE-RELATED"/>
    <property type="match status" value="1"/>
</dbReference>
<dbReference type="GO" id="GO:0005524">
    <property type="term" value="F:ATP binding"/>
    <property type="evidence" value="ECO:0007669"/>
    <property type="project" value="UniProtKB-KW"/>
</dbReference>
<dbReference type="EC" id="6.3.4.19" evidence="2"/>
<evidence type="ECO:0000313" key="10">
    <source>
        <dbReference type="EMBL" id="OGF97739.1"/>
    </source>
</evidence>